<dbReference type="STRING" id="36166.T1GLP6"/>
<reference evidence="7" key="2">
    <citation type="submission" date="2015-06" db="UniProtKB">
        <authorList>
            <consortium name="EnsemblMetazoa"/>
        </authorList>
    </citation>
    <scope>IDENTIFICATION</scope>
</reference>
<keyword evidence="6" id="KW-0812">Transmembrane</keyword>
<evidence type="ECO:0000256" key="3">
    <source>
        <dbReference type="ARBA" id="ARBA00022679"/>
    </source>
</evidence>
<dbReference type="Gene3D" id="1.20.120.1760">
    <property type="match status" value="1"/>
</dbReference>
<dbReference type="EMBL" id="CAQQ02000259">
    <property type="status" value="NOT_ANNOTATED_CDS"/>
    <property type="molecule type" value="Genomic_DNA"/>
</dbReference>
<evidence type="ECO:0000313" key="8">
    <source>
        <dbReference type="Proteomes" id="UP000015102"/>
    </source>
</evidence>
<protein>
    <submittedName>
        <fullName evidence="7">Uncharacterized protein</fullName>
    </submittedName>
</protein>
<feature type="transmembrane region" description="Helical" evidence="6">
    <location>
        <begin position="64"/>
        <end position="83"/>
    </location>
</feature>
<dbReference type="PANTHER" id="PTHR10414:SF37">
    <property type="entry name" value="BB IN A BOXCAR, ISOFORM C"/>
    <property type="match status" value="1"/>
</dbReference>
<sequence length="213" mass="23487">MVMLFVRIGTFHLPKFRCFDGKQARRTNSSSPLGELFDHGCDSLSTIFVALSACISCQLGHYPAWLFFQCFCAIVLFYCAHWQTYVSGTLRFGKVDVTEAQMTIIGIHMISAIFGPEIWLTKIIGNFELWSSMALMTIVCGLWQISFMCKVIKAGGIGRNGSSIAIPIVELPRNYIILIGITLGYSVNAINFSKMFLVGGSGKNGSTCAVRIL</sequence>
<dbReference type="GO" id="GO:0005789">
    <property type="term" value="C:endoplasmic reticulum membrane"/>
    <property type="evidence" value="ECO:0007669"/>
    <property type="project" value="TreeGrafter"/>
</dbReference>
<evidence type="ECO:0000256" key="4">
    <source>
        <dbReference type="ARBA" id="ARBA00023136"/>
    </source>
</evidence>
<comment type="similarity">
    <text evidence="2 5">Belongs to the CDP-alcohol phosphatidyltransferase class-I family.</text>
</comment>
<dbReference type="EMBL" id="CAQQ02000258">
    <property type="status" value="NOT_ANNOTATED_CDS"/>
    <property type="molecule type" value="Genomic_DNA"/>
</dbReference>
<dbReference type="InterPro" id="IPR048254">
    <property type="entry name" value="CDP_ALCOHOL_P_TRANSF_CS"/>
</dbReference>
<name>T1GLP6_MEGSC</name>
<dbReference type="PANTHER" id="PTHR10414">
    <property type="entry name" value="ETHANOLAMINEPHOSPHOTRANSFERASE"/>
    <property type="match status" value="1"/>
</dbReference>
<dbReference type="GO" id="GO:0004307">
    <property type="term" value="F:ethanolaminephosphotransferase activity"/>
    <property type="evidence" value="ECO:0007669"/>
    <property type="project" value="TreeGrafter"/>
</dbReference>
<accession>T1GLP6</accession>
<dbReference type="InterPro" id="IPR043130">
    <property type="entry name" value="CDP-OH_PTrfase_TM_dom"/>
</dbReference>
<dbReference type="OMA" id="STCAVRI"/>
<keyword evidence="3 5" id="KW-0808">Transferase</keyword>
<dbReference type="Pfam" id="PF01066">
    <property type="entry name" value="CDP-OH_P_transf"/>
    <property type="match status" value="1"/>
</dbReference>
<feature type="transmembrane region" description="Helical" evidence="6">
    <location>
        <begin position="103"/>
        <end position="121"/>
    </location>
</feature>
<dbReference type="InterPro" id="IPR000462">
    <property type="entry name" value="CDP-OH_P_trans"/>
</dbReference>
<dbReference type="InterPro" id="IPR014472">
    <property type="entry name" value="CHOPT"/>
</dbReference>
<dbReference type="PROSITE" id="PS00379">
    <property type="entry name" value="CDP_ALCOHOL_P_TRANSF"/>
    <property type="match status" value="1"/>
</dbReference>
<dbReference type="HOGENOM" id="CLU_1295669_0_0_1"/>
<organism evidence="7 8">
    <name type="scientific">Megaselia scalaris</name>
    <name type="common">Humpbacked fly</name>
    <name type="synonym">Phora scalaris</name>
    <dbReference type="NCBI Taxonomy" id="36166"/>
    <lineage>
        <taxon>Eukaryota</taxon>
        <taxon>Metazoa</taxon>
        <taxon>Ecdysozoa</taxon>
        <taxon>Arthropoda</taxon>
        <taxon>Hexapoda</taxon>
        <taxon>Insecta</taxon>
        <taxon>Pterygota</taxon>
        <taxon>Neoptera</taxon>
        <taxon>Endopterygota</taxon>
        <taxon>Diptera</taxon>
        <taxon>Brachycera</taxon>
        <taxon>Muscomorpha</taxon>
        <taxon>Platypezoidea</taxon>
        <taxon>Phoridae</taxon>
        <taxon>Megaseliini</taxon>
        <taxon>Megaselia</taxon>
    </lineage>
</organism>
<evidence type="ECO:0000256" key="1">
    <source>
        <dbReference type="ARBA" id="ARBA00004370"/>
    </source>
</evidence>
<comment type="subcellular location">
    <subcellularLocation>
        <location evidence="1">Membrane</location>
    </subcellularLocation>
</comment>
<evidence type="ECO:0000256" key="5">
    <source>
        <dbReference type="RuleBase" id="RU003750"/>
    </source>
</evidence>
<dbReference type="EnsemblMetazoa" id="MESCA004459-RA">
    <property type="protein sequence ID" value="MESCA004459-PA"/>
    <property type="gene ID" value="MESCA004459"/>
</dbReference>
<evidence type="ECO:0000256" key="6">
    <source>
        <dbReference type="SAM" id="Phobius"/>
    </source>
</evidence>
<evidence type="ECO:0000256" key="2">
    <source>
        <dbReference type="ARBA" id="ARBA00010441"/>
    </source>
</evidence>
<keyword evidence="8" id="KW-1185">Reference proteome</keyword>
<dbReference type="Proteomes" id="UP000015102">
    <property type="component" value="Unassembled WGS sequence"/>
</dbReference>
<dbReference type="GO" id="GO:0006646">
    <property type="term" value="P:phosphatidylethanolamine biosynthetic process"/>
    <property type="evidence" value="ECO:0007669"/>
    <property type="project" value="TreeGrafter"/>
</dbReference>
<dbReference type="GO" id="GO:0004142">
    <property type="term" value="F:diacylglycerol cholinephosphotransferase activity"/>
    <property type="evidence" value="ECO:0007669"/>
    <property type="project" value="TreeGrafter"/>
</dbReference>
<dbReference type="AlphaFoldDB" id="T1GLP6"/>
<keyword evidence="6" id="KW-1133">Transmembrane helix</keyword>
<reference evidence="8" key="1">
    <citation type="submission" date="2013-02" db="EMBL/GenBank/DDBJ databases">
        <authorList>
            <person name="Hughes D."/>
        </authorList>
    </citation>
    <scope>NUCLEOTIDE SEQUENCE</scope>
    <source>
        <strain>Durham</strain>
        <strain evidence="8">NC isolate 2 -- Noor lab</strain>
    </source>
</reference>
<feature type="transmembrane region" description="Helical" evidence="6">
    <location>
        <begin position="175"/>
        <end position="193"/>
    </location>
</feature>
<evidence type="ECO:0000313" key="7">
    <source>
        <dbReference type="EnsemblMetazoa" id="MESCA004459-PA"/>
    </source>
</evidence>
<feature type="transmembrane region" description="Helical" evidence="6">
    <location>
        <begin position="133"/>
        <end position="155"/>
    </location>
</feature>
<dbReference type="GO" id="GO:0005794">
    <property type="term" value="C:Golgi apparatus"/>
    <property type="evidence" value="ECO:0007669"/>
    <property type="project" value="TreeGrafter"/>
</dbReference>
<keyword evidence="4 6" id="KW-0472">Membrane</keyword>
<proteinExistence type="inferred from homology"/>